<keyword evidence="2 5" id="KW-0645">Protease</keyword>
<dbReference type="InterPro" id="IPR004447">
    <property type="entry name" value="Peptidase_S41A"/>
</dbReference>
<dbReference type="InterPro" id="IPR005151">
    <property type="entry name" value="Tail-specific_protease"/>
</dbReference>
<organism evidence="7 8">
    <name type="scientific">Pseudoalteromonas peptidolytica F12-50-A1</name>
    <dbReference type="NCBI Taxonomy" id="1315280"/>
    <lineage>
        <taxon>Bacteria</taxon>
        <taxon>Pseudomonadati</taxon>
        <taxon>Pseudomonadota</taxon>
        <taxon>Gammaproteobacteria</taxon>
        <taxon>Alteromonadales</taxon>
        <taxon>Pseudoalteromonadaceae</taxon>
        <taxon>Pseudoalteromonas</taxon>
    </lineage>
</organism>
<dbReference type="InterPro" id="IPR041489">
    <property type="entry name" value="PDZ_6"/>
</dbReference>
<dbReference type="SUPFAM" id="SSF50156">
    <property type="entry name" value="PDZ domain-like"/>
    <property type="match status" value="1"/>
</dbReference>
<dbReference type="SMART" id="SM00245">
    <property type="entry name" value="TSPc"/>
    <property type="match status" value="1"/>
</dbReference>
<evidence type="ECO:0000259" key="6">
    <source>
        <dbReference type="PROSITE" id="PS50106"/>
    </source>
</evidence>
<dbReference type="Pfam" id="PF17820">
    <property type="entry name" value="PDZ_6"/>
    <property type="match status" value="1"/>
</dbReference>
<dbReference type="Gene3D" id="2.30.42.10">
    <property type="match status" value="1"/>
</dbReference>
<dbReference type="PANTHER" id="PTHR32060:SF30">
    <property type="entry name" value="CARBOXY-TERMINAL PROCESSING PROTEASE CTPA"/>
    <property type="match status" value="1"/>
</dbReference>
<sequence>MNRQTRFYALAARYVALLGILLLLSFSALSQTPAKKFSAQEMDEILYHIHTYYVEDLPLSRYNQSNLSSLFDNLDPYSKYLDSEELEAIFSAANGRYTGLGIEVEEQGNYVTIVDTLPNSPAEIAGIERGDKLSLINNIDVTGKTIAEVSALLKAANKNQLQLVVLRGSSAVNIALKRQEIVLESVASKLLKDGTGFLSVNSFNHHTYHDVARQINYLQLQYGDALKKLVIDLRDNPGGTLNSAVAISDLFLDSGTIVTTKGRFFDANQAYFARQGDILNGAPIVVLINNNSASAAEILAAALKDNKRALVVGLRSYGKGSVQSLIPIGNGTTALKLTTARYYTPTGTSIEGTGVEPDVYFTKQALSLLDKSAIITGEESIKKNGIEQLASHWPKAFALVQSQ</sequence>
<dbReference type="SUPFAM" id="SSF52096">
    <property type="entry name" value="ClpP/crotonase"/>
    <property type="match status" value="1"/>
</dbReference>
<evidence type="ECO:0000313" key="7">
    <source>
        <dbReference type="EMBL" id="MBE0345222.1"/>
    </source>
</evidence>
<evidence type="ECO:0000256" key="1">
    <source>
        <dbReference type="ARBA" id="ARBA00009179"/>
    </source>
</evidence>
<name>A0A8I0MTQ3_9GAMM</name>
<proteinExistence type="inferred from homology"/>
<dbReference type="Gene3D" id="3.30.750.44">
    <property type="match status" value="1"/>
</dbReference>
<evidence type="ECO:0000313" key="8">
    <source>
        <dbReference type="Proteomes" id="UP000660708"/>
    </source>
</evidence>
<dbReference type="AlphaFoldDB" id="A0A8I0MTQ3"/>
<dbReference type="SMART" id="SM00228">
    <property type="entry name" value="PDZ"/>
    <property type="match status" value="1"/>
</dbReference>
<dbReference type="GO" id="GO:0030288">
    <property type="term" value="C:outer membrane-bounded periplasmic space"/>
    <property type="evidence" value="ECO:0007669"/>
    <property type="project" value="TreeGrafter"/>
</dbReference>
<evidence type="ECO:0000256" key="5">
    <source>
        <dbReference type="RuleBase" id="RU004404"/>
    </source>
</evidence>
<dbReference type="RefSeq" id="WP_147390161.1">
    <property type="nucleotide sequence ID" value="NZ_AQHF01000020.1"/>
</dbReference>
<dbReference type="EMBL" id="AQHF01000020">
    <property type="protein sequence ID" value="MBE0345222.1"/>
    <property type="molecule type" value="Genomic_DNA"/>
</dbReference>
<dbReference type="GO" id="GO:0004175">
    <property type="term" value="F:endopeptidase activity"/>
    <property type="evidence" value="ECO:0007669"/>
    <property type="project" value="TreeGrafter"/>
</dbReference>
<dbReference type="Pfam" id="PF03572">
    <property type="entry name" value="Peptidase_S41"/>
    <property type="match status" value="1"/>
</dbReference>
<feature type="domain" description="PDZ" evidence="6">
    <location>
        <begin position="86"/>
        <end position="158"/>
    </location>
</feature>
<dbReference type="GO" id="GO:0008236">
    <property type="term" value="F:serine-type peptidase activity"/>
    <property type="evidence" value="ECO:0007669"/>
    <property type="project" value="UniProtKB-KW"/>
</dbReference>
<accession>A0A8I0MTQ3</accession>
<dbReference type="Proteomes" id="UP000660708">
    <property type="component" value="Unassembled WGS sequence"/>
</dbReference>
<protein>
    <submittedName>
        <fullName evidence="7">Carboxyl-terminal processing protease</fullName>
    </submittedName>
</protein>
<dbReference type="Gene3D" id="3.90.226.10">
    <property type="entry name" value="2-enoyl-CoA Hydratase, Chain A, domain 1"/>
    <property type="match status" value="1"/>
</dbReference>
<dbReference type="PANTHER" id="PTHR32060">
    <property type="entry name" value="TAIL-SPECIFIC PROTEASE"/>
    <property type="match status" value="1"/>
</dbReference>
<comment type="caution">
    <text evidence="7">The sequence shown here is derived from an EMBL/GenBank/DDBJ whole genome shotgun (WGS) entry which is preliminary data.</text>
</comment>
<comment type="similarity">
    <text evidence="1 5">Belongs to the peptidase S41A family.</text>
</comment>
<evidence type="ECO:0000256" key="2">
    <source>
        <dbReference type="ARBA" id="ARBA00022670"/>
    </source>
</evidence>
<keyword evidence="3 5" id="KW-0378">Hydrolase</keyword>
<dbReference type="CDD" id="cd07560">
    <property type="entry name" value="Peptidase_S41_CPP"/>
    <property type="match status" value="1"/>
</dbReference>
<gene>
    <name evidence="7" type="primary">ctpA</name>
    <name evidence="7" type="ORF">PPEP_a0048</name>
</gene>
<dbReference type="GO" id="GO:0007165">
    <property type="term" value="P:signal transduction"/>
    <property type="evidence" value="ECO:0007669"/>
    <property type="project" value="TreeGrafter"/>
</dbReference>
<dbReference type="InterPro" id="IPR036034">
    <property type="entry name" value="PDZ_sf"/>
</dbReference>
<dbReference type="InterPro" id="IPR001478">
    <property type="entry name" value="PDZ"/>
</dbReference>
<dbReference type="PROSITE" id="PS50106">
    <property type="entry name" value="PDZ"/>
    <property type="match status" value="1"/>
</dbReference>
<keyword evidence="8" id="KW-1185">Reference proteome</keyword>
<dbReference type="InterPro" id="IPR029045">
    <property type="entry name" value="ClpP/crotonase-like_dom_sf"/>
</dbReference>
<keyword evidence="4 5" id="KW-0720">Serine protease</keyword>
<reference evidence="7 8" key="1">
    <citation type="submission" date="2015-06" db="EMBL/GenBank/DDBJ databases">
        <title>Genome sequence of Pseudoalteromonas peptidolytica.</title>
        <authorList>
            <person name="Xie B.-B."/>
            <person name="Rong J.-C."/>
            <person name="Qin Q.-L."/>
            <person name="Zhang Y.-Z."/>
        </authorList>
    </citation>
    <scope>NUCLEOTIDE SEQUENCE [LARGE SCALE GENOMIC DNA]</scope>
    <source>
        <strain evidence="7 8">F12-50-A1</strain>
    </source>
</reference>
<evidence type="ECO:0000256" key="4">
    <source>
        <dbReference type="ARBA" id="ARBA00022825"/>
    </source>
</evidence>
<dbReference type="NCBIfam" id="TIGR00225">
    <property type="entry name" value="prc"/>
    <property type="match status" value="1"/>
</dbReference>
<evidence type="ECO:0000256" key="3">
    <source>
        <dbReference type="ARBA" id="ARBA00022801"/>
    </source>
</evidence>
<dbReference type="GO" id="GO:0006508">
    <property type="term" value="P:proteolysis"/>
    <property type="evidence" value="ECO:0007669"/>
    <property type="project" value="UniProtKB-KW"/>
</dbReference>